<dbReference type="Gene3D" id="3.40.50.280">
    <property type="entry name" value="Cobalamin-binding domain"/>
    <property type="match status" value="1"/>
</dbReference>
<name>A0A8J4DJV5_9ACTN</name>
<dbReference type="InterPro" id="IPR006158">
    <property type="entry name" value="Cobalamin-bd"/>
</dbReference>
<dbReference type="AlphaFoldDB" id="A0A8J4DJV5"/>
<dbReference type="GO" id="GO:0046872">
    <property type="term" value="F:metal ion binding"/>
    <property type="evidence" value="ECO:0007669"/>
    <property type="project" value="UniProtKB-KW"/>
</dbReference>
<dbReference type="Proteomes" id="UP000652013">
    <property type="component" value="Unassembled WGS sequence"/>
</dbReference>
<evidence type="ECO:0000313" key="7">
    <source>
        <dbReference type="EMBL" id="GIJ04241.1"/>
    </source>
</evidence>
<dbReference type="InterPro" id="IPR036724">
    <property type="entry name" value="Cobalamin-bd_sf"/>
</dbReference>
<dbReference type="EMBL" id="BOOY01000026">
    <property type="protein sequence ID" value="GIJ04241.1"/>
    <property type="molecule type" value="Genomic_DNA"/>
</dbReference>
<gene>
    <name evidence="7" type="ORF">Sya03_35930</name>
</gene>
<dbReference type="SUPFAM" id="SSF52242">
    <property type="entry name" value="Cobalamin (vitamin B12)-binding domain"/>
    <property type="match status" value="1"/>
</dbReference>
<keyword evidence="5" id="KW-0170">Cobalt</keyword>
<evidence type="ECO:0000256" key="3">
    <source>
        <dbReference type="ARBA" id="ARBA00022723"/>
    </source>
</evidence>
<sequence length="150" mass="15696">MGAPDRVTPGTRKGADMAERIRVVVAKPGLDGHDRGAKVVARALRDAGMEVVYTGLHQTPEQIVATAIQEDADAVGLSVLSGAHMTLFKRVSELLAERGADDIVLFGGGIIPESDIAELRELGVAHIFTPGATTASIVDWVRANVATSVS</sequence>
<proteinExistence type="predicted"/>
<evidence type="ECO:0000313" key="8">
    <source>
        <dbReference type="Proteomes" id="UP000652013"/>
    </source>
</evidence>
<reference evidence="7" key="1">
    <citation type="submission" date="2021-01" db="EMBL/GenBank/DDBJ databases">
        <title>Whole genome shotgun sequence of Spirilliplanes yamanashiensis NBRC 15828.</title>
        <authorList>
            <person name="Komaki H."/>
            <person name="Tamura T."/>
        </authorList>
    </citation>
    <scope>NUCLEOTIDE SEQUENCE</scope>
    <source>
        <strain evidence="7">NBRC 15828</strain>
    </source>
</reference>
<keyword evidence="3" id="KW-0479">Metal-binding</keyword>
<evidence type="ECO:0000256" key="4">
    <source>
        <dbReference type="ARBA" id="ARBA00023235"/>
    </source>
</evidence>
<protein>
    <submittedName>
        <fullName evidence="7">Methylmalonyl-CoA mutase</fullName>
    </submittedName>
</protein>
<keyword evidence="4" id="KW-0413">Isomerase</keyword>
<dbReference type="PROSITE" id="PS51332">
    <property type="entry name" value="B12_BINDING"/>
    <property type="match status" value="1"/>
</dbReference>
<dbReference type="PANTHER" id="PTHR48101">
    <property type="entry name" value="METHYLMALONYL-COA MUTASE, MITOCHONDRIAL-RELATED"/>
    <property type="match status" value="1"/>
</dbReference>
<feature type="domain" description="B12-binding" evidence="6">
    <location>
        <begin position="20"/>
        <end position="148"/>
    </location>
</feature>
<dbReference type="CDD" id="cd02071">
    <property type="entry name" value="MM_CoA_mut_B12_BD"/>
    <property type="match status" value="1"/>
</dbReference>
<keyword evidence="2" id="KW-0846">Cobalamin</keyword>
<dbReference type="PANTHER" id="PTHR48101:SF3">
    <property type="entry name" value="COENZYME B12-DEPENDENT MUTASE"/>
    <property type="match status" value="1"/>
</dbReference>
<dbReference type="Pfam" id="PF02310">
    <property type="entry name" value="B12-binding"/>
    <property type="match status" value="1"/>
</dbReference>
<dbReference type="InterPro" id="IPR006159">
    <property type="entry name" value="Acid_CoA_mut_C"/>
</dbReference>
<evidence type="ECO:0000256" key="1">
    <source>
        <dbReference type="ARBA" id="ARBA00001922"/>
    </source>
</evidence>
<dbReference type="GO" id="GO:0016853">
    <property type="term" value="F:isomerase activity"/>
    <property type="evidence" value="ECO:0007669"/>
    <property type="project" value="UniProtKB-KW"/>
</dbReference>
<evidence type="ECO:0000256" key="2">
    <source>
        <dbReference type="ARBA" id="ARBA00022628"/>
    </source>
</evidence>
<keyword evidence="8" id="KW-1185">Reference proteome</keyword>
<organism evidence="7 8">
    <name type="scientific">Spirilliplanes yamanashiensis</name>
    <dbReference type="NCBI Taxonomy" id="42233"/>
    <lineage>
        <taxon>Bacteria</taxon>
        <taxon>Bacillati</taxon>
        <taxon>Actinomycetota</taxon>
        <taxon>Actinomycetes</taxon>
        <taxon>Micromonosporales</taxon>
        <taxon>Micromonosporaceae</taxon>
        <taxon>Spirilliplanes</taxon>
    </lineage>
</organism>
<comment type="caution">
    <text evidence="7">The sequence shown here is derived from an EMBL/GenBank/DDBJ whole genome shotgun (WGS) entry which is preliminary data.</text>
</comment>
<dbReference type="GO" id="GO:0031419">
    <property type="term" value="F:cobalamin binding"/>
    <property type="evidence" value="ECO:0007669"/>
    <property type="project" value="UniProtKB-KW"/>
</dbReference>
<dbReference type="NCBIfam" id="TIGR00640">
    <property type="entry name" value="acid_CoA_mut_C"/>
    <property type="match status" value="1"/>
</dbReference>
<evidence type="ECO:0000256" key="5">
    <source>
        <dbReference type="ARBA" id="ARBA00023285"/>
    </source>
</evidence>
<comment type="cofactor">
    <cofactor evidence="1">
        <name>adenosylcob(III)alamin</name>
        <dbReference type="ChEBI" id="CHEBI:18408"/>
    </cofactor>
</comment>
<evidence type="ECO:0000259" key="6">
    <source>
        <dbReference type="PROSITE" id="PS51332"/>
    </source>
</evidence>
<accession>A0A8J4DJV5</accession>